<reference evidence="2" key="2">
    <citation type="submission" date="2025-08" db="UniProtKB">
        <authorList>
            <consortium name="Ensembl"/>
        </authorList>
    </citation>
    <scope>IDENTIFICATION</scope>
</reference>
<dbReference type="Ensembl" id="ENSPANT00000063769.1">
    <property type="protein sequence ID" value="ENSPANP00000061228.1"/>
    <property type="gene ID" value="ENSPANG00000050609.1"/>
</dbReference>
<keyword evidence="3" id="KW-1185">Reference proteome</keyword>
<feature type="transmembrane region" description="Helical" evidence="1">
    <location>
        <begin position="140"/>
        <end position="161"/>
    </location>
</feature>
<keyword evidence="1" id="KW-1133">Transmembrane helix</keyword>
<accession>A0A8I5NUS4</accession>
<name>A0A8I5NUS4_PAPAN</name>
<proteinExistence type="predicted"/>
<reference evidence="2" key="3">
    <citation type="submission" date="2025-09" db="UniProtKB">
        <authorList>
            <consortium name="Ensembl"/>
        </authorList>
    </citation>
    <scope>IDENTIFICATION</scope>
</reference>
<dbReference type="AlphaFoldDB" id="A0A8I5NUS4"/>
<dbReference type="PANTHER" id="PTHR12138">
    <property type="entry name" value="PRIMATE-EXPANDED PROTEIN FAMILY"/>
    <property type="match status" value="1"/>
</dbReference>
<reference evidence="2 3" key="1">
    <citation type="submission" date="2012-03" db="EMBL/GenBank/DDBJ databases">
        <title>Whole Genome Assembly of Papio anubis.</title>
        <authorList>
            <person name="Liu Y.L."/>
            <person name="Abraham K.A."/>
            <person name="Akbar H.A."/>
            <person name="Ali S.A."/>
            <person name="Anosike U.A."/>
            <person name="Aqrawi P.A."/>
            <person name="Arias F.A."/>
            <person name="Attaway T.A."/>
            <person name="Awwad R.A."/>
            <person name="Babu C.B."/>
            <person name="Bandaranaike D.B."/>
            <person name="Battles P.B."/>
            <person name="Bell A.B."/>
            <person name="Beltran B.B."/>
            <person name="Berhane-Mersha D.B."/>
            <person name="Bess C.B."/>
            <person name="Bickham C.B."/>
            <person name="Bolden T.B."/>
            <person name="Carter K.C."/>
            <person name="Chau D.C."/>
            <person name="Chavez A.C."/>
            <person name="Clerc-Blankenburg K.C."/>
            <person name="Coyle M.C."/>
            <person name="Dao M.D."/>
            <person name="Davila M.L.D."/>
            <person name="Davy-Carroll L.D."/>
            <person name="Denson S.D."/>
            <person name="Dinh H.D."/>
            <person name="Fernandez S.F."/>
            <person name="Fernando P.F."/>
            <person name="Forbes L.F."/>
            <person name="Francis C.F."/>
            <person name="Francisco L.F."/>
            <person name="Fu Q.F."/>
            <person name="Garcia-Iii R.G."/>
            <person name="Garrett T.G."/>
            <person name="Gross S.G."/>
            <person name="Gubbala S.G."/>
            <person name="Hirani K.H."/>
            <person name="Hogues M.H."/>
            <person name="Hollins B.H."/>
            <person name="Jackson L.J."/>
            <person name="Javaid M.J."/>
            <person name="Jhangiani S.J."/>
            <person name="Johnson A.J."/>
            <person name="Johnson B.J."/>
            <person name="Jones J.J."/>
            <person name="Joshi V.J."/>
            <person name="Kalu J.K."/>
            <person name="Khan N.K."/>
            <person name="Korchina V.K."/>
            <person name="Kovar C.K."/>
            <person name="Lago L.L."/>
            <person name="Lara F.L."/>
            <person name="Le T.-K.L."/>
            <person name="Lee S.L."/>
            <person name="Legall-Iii F.L."/>
            <person name="Lemon S.L."/>
            <person name="Liu J.L."/>
            <person name="Liu Y.-S.L."/>
            <person name="Liyanage D.L."/>
            <person name="Lopez J.L."/>
            <person name="Lorensuhewa L.L."/>
            <person name="Mata R.M."/>
            <person name="Mathew T.M."/>
            <person name="Mercado C.M."/>
            <person name="Mercado I.M."/>
            <person name="Morales K.M."/>
            <person name="Morgan M.M."/>
            <person name="Munidasa M.M."/>
            <person name="Ngo D.N."/>
            <person name="Nguyen L.N."/>
            <person name="Nguyen T.N."/>
            <person name="Nguyen N.N."/>
            <person name="Obregon M.O."/>
            <person name="Okwuonu G.O."/>
            <person name="Ongeri F.O."/>
            <person name="Onwere C.O."/>
            <person name="Osifeso I.O."/>
            <person name="Parra A.P."/>
            <person name="Patil S.P."/>
            <person name="Perez A.P."/>
            <person name="Perez Y.P."/>
            <person name="Pham C.P."/>
            <person name="Pu L.-L.P."/>
            <person name="Puazo M.P."/>
            <person name="Quiroz J.Q."/>
            <person name="Rouhana J.R."/>
            <person name="Ruiz M.R."/>
            <person name="Ruiz S.-J.R."/>
            <person name="Saada N.S."/>
            <person name="Santibanez J.S."/>
            <person name="Scheel M.S."/>
            <person name="Schneider B.S."/>
            <person name="Simmons D.S."/>
            <person name="Sisson I.S."/>
            <person name="Tang L.-Y.T."/>
            <person name="Thornton R.T."/>
            <person name="Tisius J.T."/>
            <person name="Toledanes G.T."/>
            <person name="Trejos Z.T."/>
            <person name="Usmani K.U."/>
            <person name="Varghese R.V."/>
            <person name="Vattathil S.V."/>
            <person name="Vee V.V."/>
            <person name="Walker D.W."/>
            <person name="Weissenberger G.W."/>
            <person name="White C.W."/>
            <person name="Williams A.W."/>
            <person name="Woodworth J.W."/>
            <person name="Wright R.W."/>
            <person name="Zhu Y.Z."/>
            <person name="Han Y.H."/>
            <person name="Newsham I.N."/>
            <person name="Nazareth L.N."/>
            <person name="Worley K.W."/>
            <person name="Muzny D.M."/>
            <person name="Rogers J.R."/>
            <person name="Gibbs R.G."/>
        </authorList>
    </citation>
    <scope>NUCLEOTIDE SEQUENCE [LARGE SCALE GENOMIC DNA]</scope>
</reference>
<evidence type="ECO:0000256" key="1">
    <source>
        <dbReference type="SAM" id="Phobius"/>
    </source>
</evidence>
<evidence type="ECO:0000313" key="3">
    <source>
        <dbReference type="Proteomes" id="UP000028761"/>
    </source>
</evidence>
<dbReference type="Proteomes" id="UP000028761">
    <property type="component" value="Chromosome 16"/>
</dbReference>
<keyword evidence="1" id="KW-0472">Membrane</keyword>
<organism evidence="2 3">
    <name type="scientific">Papio anubis</name>
    <name type="common">Olive baboon</name>
    <dbReference type="NCBI Taxonomy" id="9555"/>
    <lineage>
        <taxon>Eukaryota</taxon>
        <taxon>Metazoa</taxon>
        <taxon>Chordata</taxon>
        <taxon>Craniata</taxon>
        <taxon>Vertebrata</taxon>
        <taxon>Euteleostomi</taxon>
        <taxon>Mammalia</taxon>
        <taxon>Eutheria</taxon>
        <taxon>Euarchontoglires</taxon>
        <taxon>Primates</taxon>
        <taxon>Haplorrhini</taxon>
        <taxon>Catarrhini</taxon>
        <taxon>Cercopithecidae</taxon>
        <taxon>Cercopithecinae</taxon>
        <taxon>Papio</taxon>
    </lineage>
</organism>
<dbReference type="PANTHER" id="PTHR12138:SF75">
    <property type="entry name" value="SECRETED PROTEIN"/>
    <property type="match status" value="1"/>
</dbReference>
<protein>
    <submittedName>
        <fullName evidence="2">Uncharacterized protein</fullName>
    </submittedName>
</protein>
<keyword evidence="1" id="KW-0812">Transmembrane</keyword>
<sequence length="176" mass="20212">GGVFTLSPRLECSGAISAHCKLRLPGPRHSPASASQVAGSTGARHCARLIFFFCIFSRGQGFHHVPGWSRSPDLVIRPSGLPKVHRITGLSHRTLAYFYFFRTDSHSVTQAGVQWHDLSSLLSWDYRCPPPCPVNFCIFIFYYFYLFVFYIYIFIYFIIIFEMESFLYHQAGVQWP</sequence>
<evidence type="ECO:0000313" key="2">
    <source>
        <dbReference type="Ensembl" id="ENSPANP00000061228.1"/>
    </source>
</evidence>
<dbReference type="GeneTree" id="ENSGT00940000163505"/>